<dbReference type="Proteomes" id="UP000003980">
    <property type="component" value="Unassembled WGS sequence"/>
</dbReference>
<dbReference type="EMBL" id="JH597770">
    <property type="protein sequence ID" value="EHP68946.1"/>
    <property type="molecule type" value="Genomic_DNA"/>
</dbReference>
<keyword evidence="2" id="KW-1185">Reference proteome</keyword>
<proteinExistence type="predicted"/>
<gene>
    <name evidence="1" type="ORF">MetMK1DRAFT_00033950</name>
</gene>
<sequence length="57" mass="6875">MWIKTHEKLKELAVVTAKCRDEVNWLRIQQFKKGERIDFAKTGKEVYEKYSSYQILP</sequence>
<evidence type="ECO:0000313" key="2">
    <source>
        <dbReference type="Proteomes" id="UP000003980"/>
    </source>
</evidence>
<dbReference type="AlphaFoldDB" id="H2C9X0"/>
<evidence type="ECO:0000313" key="1">
    <source>
        <dbReference type="EMBL" id="EHP68946.1"/>
    </source>
</evidence>
<protein>
    <submittedName>
        <fullName evidence="1">Uncharacterized protein</fullName>
    </submittedName>
</protein>
<dbReference type="eggNOG" id="arCOG00683">
    <property type="taxonomic scope" value="Archaea"/>
</dbReference>
<dbReference type="STRING" id="671065.MetMK1DRAFT_00033950"/>
<organism evidence="1 2">
    <name type="scientific">Metallosphaera yellowstonensis MK1</name>
    <dbReference type="NCBI Taxonomy" id="671065"/>
    <lineage>
        <taxon>Archaea</taxon>
        <taxon>Thermoproteota</taxon>
        <taxon>Thermoprotei</taxon>
        <taxon>Sulfolobales</taxon>
        <taxon>Sulfolobaceae</taxon>
        <taxon>Metallosphaera</taxon>
    </lineage>
</organism>
<accession>H2C9X0</accession>
<dbReference type="HOGENOM" id="CLU_2985751_0_0_2"/>
<reference evidence="1 2" key="1">
    <citation type="submission" date="2012-01" db="EMBL/GenBank/DDBJ databases">
        <title>Improved High-Quality Draft sequence of Metallosphaera yellowstonensis MK1.</title>
        <authorList>
            <consortium name="US DOE Joint Genome Institute"/>
            <person name="Lucas S."/>
            <person name="Han J."/>
            <person name="Cheng J.-F."/>
            <person name="Goodwin L."/>
            <person name="Pitluck S."/>
            <person name="Peters L."/>
            <person name="Teshima H."/>
            <person name="Detter J.C."/>
            <person name="Han C."/>
            <person name="Tapia R."/>
            <person name="Land M."/>
            <person name="Hauser L."/>
            <person name="Kyrpides N."/>
            <person name="Kozubal M."/>
            <person name="Macur R.E."/>
            <person name="Jay Z."/>
            <person name="Inskeep W."/>
            <person name="Woyke T."/>
        </authorList>
    </citation>
    <scope>NUCLEOTIDE SEQUENCE [LARGE SCALE GENOMIC DNA]</scope>
    <source>
        <strain evidence="1 2">MK1</strain>
    </source>
</reference>
<name>H2C9X0_9CREN</name>